<gene>
    <name evidence="2" type="ORF">J3E07_001178</name>
</gene>
<feature type="transmembrane region" description="Helical" evidence="1">
    <location>
        <begin position="32"/>
        <end position="51"/>
    </location>
</feature>
<evidence type="ECO:0000256" key="1">
    <source>
        <dbReference type="SAM" id="Phobius"/>
    </source>
</evidence>
<keyword evidence="1" id="KW-0472">Membrane</keyword>
<name>A0A8J7S5H6_METVO</name>
<reference evidence="2" key="1">
    <citation type="submission" date="2021-03" db="EMBL/GenBank/DDBJ databases">
        <title>Genomic Encyclopedia of Type Strains, Phase IV (KMG-V): Genome sequencing to study the core and pangenomes of soil and plant-associated prokaryotes.</title>
        <authorList>
            <person name="Whitman W."/>
        </authorList>
    </citation>
    <scope>NUCLEOTIDE SEQUENCE</scope>
    <source>
        <strain evidence="2">C4</strain>
    </source>
</reference>
<dbReference type="RefSeq" id="WP_209591233.1">
    <property type="nucleotide sequence ID" value="NZ_JAGGMU010000003.1"/>
</dbReference>
<dbReference type="EMBL" id="JAGGMV010000003">
    <property type="protein sequence ID" value="MBP2201753.1"/>
    <property type="molecule type" value="Genomic_DNA"/>
</dbReference>
<feature type="transmembrane region" description="Helical" evidence="1">
    <location>
        <begin position="6"/>
        <end position="25"/>
    </location>
</feature>
<accession>A0A8J7S5H6</accession>
<dbReference type="Proteomes" id="UP000740329">
    <property type="component" value="Unassembled WGS sequence"/>
</dbReference>
<keyword evidence="1" id="KW-0812">Transmembrane</keyword>
<evidence type="ECO:0000313" key="3">
    <source>
        <dbReference type="Proteomes" id="UP000740329"/>
    </source>
</evidence>
<sequence length="52" mass="5856">MFDLISIIGILIVAVIIWVLLSLFFKTMKLMIKLGLILVIVLVIAHFVLGIF</sequence>
<dbReference type="AlphaFoldDB" id="A0A8J7S5H6"/>
<keyword evidence="1" id="KW-1133">Transmembrane helix</keyword>
<evidence type="ECO:0000313" key="2">
    <source>
        <dbReference type="EMBL" id="MBP2201753.1"/>
    </source>
</evidence>
<proteinExistence type="predicted"/>
<protein>
    <submittedName>
        <fullName evidence="2">Glucan phosphoethanolaminetransferase (Alkaline phosphatase superfamily)</fullName>
    </submittedName>
</protein>
<organism evidence="2 3">
    <name type="scientific">Methanococcus voltae</name>
    <dbReference type="NCBI Taxonomy" id="2188"/>
    <lineage>
        <taxon>Archaea</taxon>
        <taxon>Methanobacteriati</taxon>
        <taxon>Methanobacteriota</taxon>
        <taxon>Methanomada group</taxon>
        <taxon>Methanococci</taxon>
        <taxon>Methanococcales</taxon>
        <taxon>Methanococcaceae</taxon>
        <taxon>Methanococcus</taxon>
    </lineage>
</organism>
<comment type="caution">
    <text evidence="2">The sequence shown here is derived from an EMBL/GenBank/DDBJ whole genome shotgun (WGS) entry which is preliminary data.</text>
</comment>